<evidence type="ECO:0000313" key="2">
    <source>
        <dbReference type="EMBL" id="KFC22045.1"/>
    </source>
</evidence>
<evidence type="ECO:0008006" key="4">
    <source>
        <dbReference type="Google" id="ProtNLM"/>
    </source>
</evidence>
<proteinExistence type="predicted"/>
<evidence type="ECO:0000256" key="1">
    <source>
        <dbReference type="SAM" id="Phobius"/>
    </source>
</evidence>
<reference evidence="2 3" key="1">
    <citation type="submission" date="2014-07" db="EMBL/GenBank/DDBJ databases">
        <title>Epilithonimonas lactis LMG 22401 Genome.</title>
        <authorList>
            <person name="Pipes S.E."/>
            <person name="Stropko S.J."/>
        </authorList>
    </citation>
    <scope>NUCLEOTIDE SEQUENCE [LARGE SCALE GENOMIC DNA]</scope>
    <source>
        <strain evidence="2 3">LMG 24401</strain>
    </source>
</reference>
<dbReference type="STRING" id="421072.SAMN04488097_2368"/>
<keyword evidence="1" id="KW-0812">Transmembrane</keyword>
<organism evidence="2 3">
    <name type="scientific">Epilithonimonas lactis</name>
    <dbReference type="NCBI Taxonomy" id="421072"/>
    <lineage>
        <taxon>Bacteria</taxon>
        <taxon>Pseudomonadati</taxon>
        <taxon>Bacteroidota</taxon>
        <taxon>Flavobacteriia</taxon>
        <taxon>Flavobacteriales</taxon>
        <taxon>Weeksellaceae</taxon>
        <taxon>Chryseobacterium group</taxon>
        <taxon>Epilithonimonas</taxon>
    </lineage>
</organism>
<feature type="transmembrane region" description="Helical" evidence="1">
    <location>
        <begin position="26"/>
        <end position="46"/>
    </location>
</feature>
<protein>
    <recommendedName>
        <fullName evidence="4">Redox-active disulfide protein 2</fullName>
    </recommendedName>
</protein>
<accession>A0A085BHV0</accession>
<dbReference type="Proteomes" id="UP000028623">
    <property type="component" value="Unassembled WGS sequence"/>
</dbReference>
<keyword evidence="1" id="KW-1133">Transmembrane helix</keyword>
<feature type="transmembrane region" description="Helical" evidence="1">
    <location>
        <begin position="52"/>
        <end position="71"/>
    </location>
</feature>
<dbReference type="OrthoDB" id="713928at2"/>
<dbReference type="RefSeq" id="WP_034975379.1">
    <property type="nucleotide sequence ID" value="NZ_FOFI01000003.1"/>
</dbReference>
<gene>
    <name evidence="2" type="ORF">IO89_08775</name>
</gene>
<name>A0A085BHV0_9FLAO</name>
<sequence>MNKQPESLAHLSDEVLTKSYKTAKGILIGFIVIFVLLFATAIFITIKKGFGVFTILPIIFMSVLMSNITNFTKLKEEMKSRNLPI</sequence>
<keyword evidence="3" id="KW-1185">Reference proteome</keyword>
<evidence type="ECO:0000313" key="3">
    <source>
        <dbReference type="Proteomes" id="UP000028623"/>
    </source>
</evidence>
<dbReference type="EMBL" id="JPLY01000003">
    <property type="protein sequence ID" value="KFC22045.1"/>
    <property type="molecule type" value="Genomic_DNA"/>
</dbReference>
<keyword evidence="1" id="KW-0472">Membrane</keyword>
<dbReference type="eggNOG" id="ENOG502ZSWF">
    <property type="taxonomic scope" value="Bacteria"/>
</dbReference>
<dbReference type="AlphaFoldDB" id="A0A085BHV0"/>
<comment type="caution">
    <text evidence="2">The sequence shown here is derived from an EMBL/GenBank/DDBJ whole genome shotgun (WGS) entry which is preliminary data.</text>
</comment>